<keyword evidence="3" id="KW-0479">Metal-binding</keyword>
<feature type="region of interest" description="Disordered" evidence="7">
    <location>
        <begin position="104"/>
        <end position="123"/>
    </location>
</feature>
<feature type="compositionally biased region" description="Basic and acidic residues" evidence="7">
    <location>
        <begin position="111"/>
        <end position="123"/>
    </location>
</feature>
<dbReference type="InterPro" id="IPR017850">
    <property type="entry name" value="Alkaline_phosphatase_core_sf"/>
</dbReference>
<dbReference type="Gene3D" id="3.40.720.10">
    <property type="entry name" value="Alkaline Phosphatase, subunit A"/>
    <property type="match status" value="1"/>
</dbReference>
<evidence type="ECO:0000256" key="5">
    <source>
        <dbReference type="ARBA" id="ARBA00022801"/>
    </source>
</evidence>
<protein>
    <recommendedName>
        <fullName evidence="8">Sulfatase N-terminal domain-containing protein</fullName>
    </recommendedName>
</protein>
<evidence type="ECO:0000256" key="1">
    <source>
        <dbReference type="ARBA" id="ARBA00001913"/>
    </source>
</evidence>
<dbReference type="PANTHER" id="PTHR42693:SF42">
    <property type="entry name" value="ARYLSULFATASE G"/>
    <property type="match status" value="1"/>
</dbReference>
<evidence type="ECO:0000259" key="8">
    <source>
        <dbReference type="Pfam" id="PF00884"/>
    </source>
</evidence>
<dbReference type="AlphaFoldDB" id="A0A382M927"/>
<comment type="similarity">
    <text evidence="2">Belongs to the sulfatase family.</text>
</comment>
<evidence type="ECO:0000256" key="4">
    <source>
        <dbReference type="ARBA" id="ARBA00022729"/>
    </source>
</evidence>
<feature type="non-terminal residue" evidence="9">
    <location>
        <position position="137"/>
    </location>
</feature>
<dbReference type="GO" id="GO:0046872">
    <property type="term" value="F:metal ion binding"/>
    <property type="evidence" value="ECO:0007669"/>
    <property type="project" value="UniProtKB-KW"/>
</dbReference>
<dbReference type="InterPro" id="IPR050738">
    <property type="entry name" value="Sulfatase"/>
</dbReference>
<name>A0A382M927_9ZZZZ</name>
<gene>
    <name evidence="9" type="ORF">METZ01_LOCUS298358</name>
</gene>
<dbReference type="InterPro" id="IPR000917">
    <property type="entry name" value="Sulfatase_N"/>
</dbReference>
<dbReference type="Pfam" id="PF00884">
    <property type="entry name" value="Sulfatase"/>
    <property type="match status" value="1"/>
</dbReference>
<keyword evidence="6" id="KW-0106">Calcium</keyword>
<keyword evidence="5" id="KW-0378">Hydrolase</keyword>
<feature type="domain" description="Sulfatase N-terminal" evidence="8">
    <location>
        <begin position="31"/>
        <end position="137"/>
    </location>
</feature>
<sequence length="137" mass="15034">MKQIIIEVIGRLAAVAAVCLALGQAQVEAKPNVLFLFADDQCFETIGSLGLTDIDTPNLDRLASRGTQFSRAYNMGSWSGAVCVASRHMLITGRQIWRAQTASQTLRSGKKSTDEQKAAREQEFNNLWPQVMGRAGY</sequence>
<evidence type="ECO:0000256" key="2">
    <source>
        <dbReference type="ARBA" id="ARBA00008779"/>
    </source>
</evidence>
<evidence type="ECO:0000256" key="7">
    <source>
        <dbReference type="SAM" id="MobiDB-lite"/>
    </source>
</evidence>
<proteinExistence type="inferred from homology"/>
<evidence type="ECO:0000256" key="3">
    <source>
        <dbReference type="ARBA" id="ARBA00022723"/>
    </source>
</evidence>
<evidence type="ECO:0000313" key="9">
    <source>
        <dbReference type="EMBL" id="SVC45504.1"/>
    </source>
</evidence>
<dbReference type="SUPFAM" id="SSF53649">
    <property type="entry name" value="Alkaline phosphatase-like"/>
    <property type="match status" value="1"/>
</dbReference>
<dbReference type="GO" id="GO:0004065">
    <property type="term" value="F:arylsulfatase activity"/>
    <property type="evidence" value="ECO:0007669"/>
    <property type="project" value="TreeGrafter"/>
</dbReference>
<accession>A0A382M927</accession>
<evidence type="ECO:0000256" key="6">
    <source>
        <dbReference type="ARBA" id="ARBA00022837"/>
    </source>
</evidence>
<keyword evidence="4" id="KW-0732">Signal</keyword>
<organism evidence="9">
    <name type="scientific">marine metagenome</name>
    <dbReference type="NCBI Taxonomy" id="408172"/>
    <lineage>
        <taxon>unclassified sequences</taxon>
        <taxon>metagenomes</taxon>
        <taxon>ecological metagenomes</taxon>
    </lineage>
</organism>
<comment type="cofactor">
    <cofactor evidence="1">
        <name>Ca(2+)</name>
        <dbReference type="ChEBI" id="CHEBI:29108"/>
    </cofactor>
</comment>
<dbReference type="EMBL" id="UINC01092157">
    <property type="protein sequence ID" value="SVC45504.1"/>
    <property type="molecule type" value="Genomic_DNA"/>
</dbReference>
<dbReference type="PANTHER" id="PTHR42693">
    <property type="entry name" value="ARYLSULFATASE FAMILY MEMBER"/>
    <property type="match status" value="1"/>
</dbReference>
<reference evidence="9" key="1">
    <citation type="submission" date="2018-05" db="EMBL/GenBank/DDBJ databases">
        <authorList>
            <person name="Lanie J.A."/>
            <person name="Ng W.-L."/>
            <person name="Kazmierczak K.M."/>
            <person name="Andrzejewski T.M."/>
            <person name="Davidsen T.M."/>
            <person name="Wayne K.J."/>
            <person name="Tettelin H."/>
            <person name="Glass J.I."/>
            <person name="Rusch D."/>
            <person name="Podicherti R."/>
            <person name="Tsui H.-C.T."/>
            <person name="Winkler M.E."/>
        </authorList>
    </citation>
    <scope>NUCLEOTIDE SEQUENCE</scope>
</reference>